<reference evidence="1 2" key="1">
    <citation type="submission" date="2019-05" db="EMBL/GenBank/DDBJ databases">
        <title>Another draft genome of Portunus trituberculatus and its Hox gene families provides insights of decapod evolution.</title>
        <authorList>
            <person name="Jeong J.-H."/>
            <person name="Song I."/>
            <person name="Kim S."/>
            <person name="Choi T."/>
            <person name="Kim D."/>
            <person name="Ryu S."/>
            <person name="Kim W."/>
        </authorList>
    </citation>
    <scope>NUCLEOTIDE SEQUENCE [LARGE SCALE GENOMIC DNA]</scope>
    <source>
        <tissue evidence="1">Muscle</tissue>
    </source>
</reference>
<name>A0A5B7CUP4_PORTR</name>
<accession>A0A5B7CUP4</accession>
<protein>
    <submittedName>
        <fullName evidence="1">Uncharacterized protein</fullName>
    </submittedName>
</protein>
<evidence type="ECO:0000313" key="1">
    <source>
        <dbReference type="EMBL" id="MPC11153.1"/>
    </source>
</evidence>
<sequence length="106" mass="11400">MLMVNSVTFPDHRRSAKEVIGCVIRGCESTRTPVGDTSSPPSCRGEERMNYIGKFISNFKDFYNEINAATLTGGDTGEVSEEVVVVKAKYNGEAAAVVVVVVVVVV</sequence>
<dbReference type="AlphaFoldDB" id="A0A5B7CUP4"/>
<comment type="caution">
    <text evidence="1">The sequence shown here is derived from an EMBL/GenBank/DDBJ whole genome shotgun (WGS) entry which is preliminary data.</text>
</comment>
<dbReference type="OrthoDB" id="4567at2759"/>
<proteinExistence type="predicted"/>
<dbReference type="Proteomes" id="UP000324222">
    <property type="component" value="Unassembled WGS sequence"/>
</dbReference>
<keyword evidence="2" id="KW-1185">Reference proteome</keyword>
<gene>
    <name evidence="1" type="ORF">E2C01_003811</name>
</gene>
<evidence type="ECO:0000313" key="2">
    <source>
        <dbReference type="Proteomes" id="UP000324222"/>
    </source>
</evidence>
<organism evidence="1 2">
    <name type="scientific">Portunus trituberculatus</name>
    <name type="common">Swimming crab</name>
    <name type="synonym">Neptunus trituberculatus</name>
    <dbReference type="NCBI Taxonomy" id="210409"/>
    <lineage>
        <taxon>Eukaryota</taxon>
        <taxon>Metazoa</taxon>
        <taxon>Ecdysozoa</taxon>
        <taxon>Arthropoda</taxon>
        <taxon>Crustacea</taxon>
        <taxon>Multicrustacea</taxon>
        <taxon>Malacostraca</taxon>
        <taxon>Eumalacostraca</taxon>
        <taxon>Eucarida</taxon>
        <taxon>Decapoda</taxon>
        <taxon>Pleocyemata</taxon>
        <taxon>Brachyura</taxon>
        <taxon>Eubrachyura</taxon>
        <taxon>Portunoidea</taxon>
        <taxon>Portunidae</taxon>
        <taxon>Portuninae</taxon>
        <taxon>Portunus</taxon>
    </lineage>
</organism>
<dbReference type="EMBL" id="VSRR010000148">
    <property type="protein sequence ID" value="MPC11153.1"/>
    <property type="molecule type" value="Genomic_DNA"/>
</dbReference>